<dbReference type="EMBL" id="BSXT01005482">
    <property type="protein sequence ID" value="GMF60568.1"/>
    <property type="molecule type" value="Genomic_DNA"/>
</dbReference>
<dbReference type="Proteomes" id="UP001165121">
    <property type="component" value="Unassembled WGS sequence"/>
</dbReference>
<organism evidence="1 2">
    <name type="scientific">Phytophthora fragariaefolia</name>
    <dbReference type="NCBI Taxonomy" id="1490495"/>
    <lineage>
        <taxon>Eukaryota</taxon>
        <taxon>Sar</taxon>
        <taxon>Stramenopiles</taxon>
        <taxon>Oomycota</taxon>
        <taxon>Peronosporomycetes</taxon>
        <taxon>Peronosporales</taxon>
        <taxon>Peronosporaceae</taxon>
        <taxon>Phytophthora</taxon>
    </lineage>
</organism>
<evidence type="ECO:0000313" key="2">
    <source>
        <dbReference type="Proteomes" id="UP001165121"/>
    </source>
</evidence>
<protein>
    <submittedName>
        <fullName evidence="1">Unnamed protein product</fullName>
    </submittedName>
</protein>
<proteinExistence type="predicted"/>
<comment type="caution">
    <text evidence="1">The sequence shown here is derived from an EMBL/GenBank/DDBJ whole genome shotgun (WGS) entry which is preliminary data.</text>
</comment>
<keyword evidence="2" id="KW-1185">Reference proteome</keyword>
<dbReference type="AlphaFoldDB" id="A0A9W6YDN1"/>
<reference evidence="1" key="1">
    <citation type="submission" date="2023-04" db="EMBL/GenBank/DDBJ databases">
        <title>Phytophthora fragariaefolia NBRC 109709.</title>
        <authorList>
            <person name="Ichikawa N."/>
            <person name="Sato H."/>
            <person name="Tonouchi N."/>
        </authorList>
    </citation>
    <scope>NUCLEOTIDE SEQUENCE</scope>
    <source>
        <strain evidence="1">NBRC 109709</strain>
    </source>
</reference>
<accession>A0A9W6YDN1</accession>
<gene>
    <name evidence="1" type="ORF">Pfra01_002626700</name>
</gene>
<name>A0A9W6YDN1_9STRA</name>
<dbReference type="OrthoDB" id="168245at2759"/>
<sequence>MILPILTSGQHVLEGGDLSFQHDALPVASSSDRHASKLIRKRLKKRKQGYAVAVKTSIYGHYPASRASSQTESRFGGSRFGGSRASGSLWGTISPPKVSRMSLIYGLNNGSESFMSSSWMGSQQGSSGAVSNYTSWLPEGFSNAKDSSPPPSLSGTARVAVDFAEQQRRADIERDLNTRESIRRSKDEINRKSDLRLKLRSLNDPMVSLEREEATMAALVAKGSRSRIQRSRLEDRTKRLELKQPGVPSFNNGKCATSINDTKSFALVVDETATFRTKDYEGLSSDVVLFSNDGKLLIGQNCFVVEQRHREELLLDLQTRGIVQPRIQLVATPKQEEKRISNENLRGTGIDQVHSSPPPQLSSTTAKQTQVLGTTNFDGQLGSFESSPGLALDLDATSLVKGVALKLPGSVSTLGVATKTRNAPTKLSRPKQHAVIPESASNANIETHLSTLIRARGANKPVLGISRSDSVLQTEISLLSAASLSTVSHTGQPPQTAKVSGASSPVLPKHIVSIFESKLQQSLW</sequence>
<evidence type="ECO:0000313" key="1">
    <source>
        <dbReference type="EMBL" id="GMF60568.1"/>
    </source>
</evidence>